<dbReference type="Proteomes" id="UP000463975">
    <property type="component" value="Chromosome"/>
</dbReference>
<sequence>MTEAQTTSSIFNHAITDLASSAEAAIKAITGLSLSSNQQKVIDGVLKIADGLLPAIEGITPFDLEKVIKGSTEILNGVADVTTGVKTKSSLIPNLPHIPNLIKAASPSE</sequence>
<evidence type="ECO:0000313" key="1">
    <source>
        <dbReference type="EMBL" id="QHI96137.1"/>
    </source>
</evidence>
<name>A0A6P1NGW4_9PROT</name>
<organism evidence="1 2">
    <name type="scientific">Aristophania vespae</name>
    <dbReference type="NCBI Taxonomy" id="2697033"/>
    <lineage>
        <taxon>Bacteria</taxon>
        <taxon>Pseudomonadati</taxon>
        <taxon>Pseudomonadota</taxon>
        <taxon>Alphaproteobacteria</taxon>
        <taxon>Acetobacterales</taxon>
        <taxon>Acetobacteraceae</taxon>
        <taxon>Aristophania</taxon>
    </lineage>
</organism>
<reference evidence="1 2" key="1">
    <citation type="submission" date="2020-01" db="EMBL/GenBank/DDBJ databases">
        <title>Genome sequencing of strain KACC 21507.</title>
        <authorList>
            <person name="Heo J."/>
            <person name="Kim S.-J."/>
            <person name="Kim J.-S."/>
            <person name="Hong S.-B."/>
            <person name="Kwon S.-W."/>
        </authorList>
    </citation>
    <scope>NUCLEOTIDE SEQUENCE [LARGE SCALE GENOMIC DNA]</scope>
    <source>
        <strain evidence="1 2">KACC 21507</strain>
    </source>
</reference>
<gene>
    <name evidence="1" type="ORF">GT348_07730</name>
</gene>
<proteinExistence type="predicted"/>
<dbReference type="KEGG" id="bomb:GT348_07730"/>
<protein>
    <submittedName>
        <fullName evidence="1">Uncharacterized protein</fullName>
    </submittedName>
</protein>
<dbReference type="EMBL" id="CP047652">
    <property type="protein sequence ID" value="QHI96137.1"/>
    <property type="molecule type" value="Genomic_DNA"/>
</dbReference>
<accession>A0A6P1NGW4</accession>
<evidence type="ECO:0000313" key="2">
    <source>
        <dbReference type="Proteomes" id="UP000463975"/>
    </source>
</evidence>
<dbReference type="RefSeq" id="WP_160619210.1">
    <property type="nucleotide sequence ID" value="NZ_CP047652.1"/>
</dbReference>
<dbReference type="AlphaFoldDB" id="A0A6P1NGW4"/>
<keyword evidence="2" id="KW-1185">Reference proteome</keyword>